<gene>
    <name evidence="5" type="ORF">CA257_12940</name>
</gene>
<dbReference type="InterPro" id="IPR043128">
    <property type="entry name" value="Rev_trsase/Diguanyl_cyclase"/>
</dbReference>
<reference evidence="5 6" key="1">
    <citation type="submission" date="2018-07" db="EMBL/GenBank/DDBJ databases">
        <title>Genomic and Epidemiologic Investigation of an Indolent Hospital Outbreak.</title>
        <authorList>
            <person name="Johnson R.C."/>
            <person name="Deming C."/>
            <person name="Conlan S."/>
            <person name="Zellmer C.J."/>
            <person name="Michelin A.V."/>
            <person name="Lee-Lin S."/>
            <person name="Thomas P.J."/>
            <person name="Park M."/>
            <person name="Weingarten R.A."/>
            <person name="Less J."/>
            <person name="Dekker J.P."/>
            <person name="Frank K.M."/>
            <person name="Musser K.A."/>
            <person name="Mcquiston J.R."/>
            <person name="Henderson D.K."/>
            <person name="Lau A.F."/>
            <person name="Palmore T.N."/>
            <person name="Segre J.A."/>
        </authorList>
    </citation>
    <scope>NUCLEOTIDE SEQUENCE [LARGE SCALE GENOMIC DNA]</scope>
    <source>
        <strain evidence="5 6">SK-NIH.Env10_0317</strain>
    </source>
</reference>
<dbReference type="EC" id="2.7.7.65" evidence="1"/>
<evidence type="ECO:0000256" key="1">
    <source>
        <dbReference type="ARBA" id="ARBA00012528"/>
    </source>
</evidence>
<dbReference type="EMBL" id="QQWO01000010">
    <property type="protein sequence ID" value="RSV02093.1"/>
    <property type="molecule type" value="Genomic_DNA"/>
</dbReference>
<feature type="transmembrane region" description="Helical" evidence="3">
    <location>
        <begin position="205"/>
        <end position="223"/>
    </location>
</feature>
<feature type="domain" description="GGDEF" evidence="4">
    <location>
        <begin position="343"/>
        <end position="474"/>
    </location>
</feature>
<comment type="caution">
    <text evidence="5">The sequence shown here is derived from an EMBL/GenBank/DDBJ whole genome shotgun (WGS) entry which is preliminary data.</text>
</comment>
<dbReference type="PANTHER" id="PTHR45138">
    <property type="entry name" value="REGULATORY COMPONENTS OF SENSORY TRANSDUCTION SYSTEM"/>
    <property type="match status" value="1"/>
</dbReference>
<feature type="transmembrane region" description="Helical" evidence="3">
    <location>
        <begin position="229"/>
        <end position="249"/>
    </location>
</feature>
<protein>
    <recommendedName>
        <fullName evidence="1">diguanylate cyclase</fullName>
        <ecNumber evidence="1">2.7.7.65</ecNumber>
    </recommendedName>
</protein>
<dbReference type="GO" id="GO:0052621">
    <property type="term" value="F:diguanylate cyclase activity"/>
    <property type="evidence" value="ECO:0007669"/>
    <property type="project" value="UniProtKB-EC"/>
</dbReference>
<dbReference type="Gene3D" id="3.30.70.270">
    <property type="match status" value="1"/>
</dbReference>
<feature type="transmembrane region" description="Helical" evidence="3">
    <location>
        <begin position="139"/>
        <end position="162"/>
    </location>
</feature>
<dbReference type="InterPro" id="IPR050469">
    <property type="entry name" value="Diguanylate_Cyclase"/>
</dbReference>
<evidence type="ECO:0000259" key="4">
    <source>
        <dbReference type="PROSITE" id="PS50887"/>
    </source>
</evidence>
<dbReference type="NCBIfam" id="TIGR00254">
    <property type="entry name" value="GGDEF"/>
    <property type="match status" value="1"/>
</dbReference>
<evidence type="ECO:0000256" key="3">
    <source>
        <dbReference type="SAM" id="Phobius"/>
    </source>
</evidence>
<evidence type="ECO:0000313" key="5">
    <source>
        <dbReference type="EMBL" id="RSV02093.1"/>
    </source>
</evidence>
<dbReference type="PANTHER" id="PTHR45138:SF9">
    <property type="entry name" value="DIGUANYLATE CYCLASE DGCM-RELATED"/>
    <property type="match status" value="1"/>
</dbReference>
<name>A0AAJ4S324_9SPHN</name>
<dbReference type="Pfam" id="PF00990">
    <property type="entry name" value="GGDEF"/>
    <property type="match status" value="1"/>
</dbReference>
<dbReference type="InterPro" id="IPR029787">
    <property type="entry name" value="Nucleotide_cyclase"/>
</dbReference>
<accession>A0AAJ4S324</accession>
<dbReference type="SMART" id="SM00267">
    <property type="entry name" value="GGDEF"/>
    <property type="match status" value="1"/>
</dbReference>
<dbReference type="InterPro" id="IPR000160">
    <property type="entry name" value="GGDEF_dom"/>
</dbReference>
<comment type="catalytic activity">
    <reaction evidence="2">
        <text>2 GTP = 3',3'-c-di-GMP + 2 diphosphate</text>
        <dbReference type="Rhea" id="RHEA:24898"/>
        <dbReference type="ChEBI" id="CHEBI:33019"/>
        <dbReference type="ChEBI" id="CHEBI:37565"/>
        <dbReference type="ChEBI" id="CHEBI:58805"/>
        <dbReference type="EC" id="2.7.7.65"/>
    </reaction>
</comment>
<feature type="transmembrane region" description="Helical" evidence="3">
    <location>
        <begin position="168"/>
        <end position="185"/>
    </location>
</feature>
<keyword evidence="3" id="KW-0472">Membrane</keyword>
<dbReference type="SUPFAM" id="SSF55073">
    <property type="entry name" value="Nucleotide cyclase"/>
    <property type="match status" value="1"/>
</dbReference>
<dbReference type="AlphaFoldDB" id="A0AAJ4S324"/>
<proteinExistence type="predicted"/>
<evidence type="ECO:0000313" key="6">
    <source>
        <dbReference type="Proteomes" id="UP000286681"/>
    </source>
</evidence>
<sequence length="474" mass="50071">MRLVGGDQPAAGELEQRDAQTVLGMVERLRNRGLRDAERAGRGADRTVKVDGVEDFELTETHSAILGAAARGAMTLAQGGCGERYVNPVSLPWRNGKQPEGGLDGDVKYSLPRWRVTNWLTRTGRPVSRAIHVAQVSTLYSSLAIFYSAAIATLMCAAAIWWRHQTPLFAVWLGLEVGTIGLRIALLNRDRKAARCGAATGTDLYLLMTALWAATLGYGAAITTLSGDYAAAIVVNIATACIAGGMSIRYFGAPRFVLLVCSATLGPMAVAAAFAGDPVLLVTTLQAPLALFSMAQAAKRLNGMMIATMEAEQAHAHRAAHDPLTGLLNRTGFMQAAAGRSGIGGTLFYLDLDGFKPVNDRHGHEAGDQVLREVAQRLVRLAGRHGQAARLGGDEFALLAPVLSPQGIERFGARIVERITAEAFMLDGATTRIGVSVGAAAMGEGDAIGETLRRADAALYGAKTRGGGRVRLAA</sequence>
<organism evidence="5 6">
    <name type="scientific">Sphingomonas koreensis</name>
    <dbReference type="NCBI Taxonomy" id="93064"/>
    <lineage>
        <taxon>Bacteria</taxon>
        <taxon>Pseudomonadati</taxon>
        <taxon>Pseudomonadota</taxon>
        <taxon>Alphaproteobacteria</taxon>
        <taxon>Sphingomonadales</taxon>
        <taxon>Sphingomonadaceae</taxon>
        <taxon>Sphingomonas</taxon>
    </lineage>
</organism>
<keyword evidence="3" id="KW-1133">Transmembrane helix</keyword>
<dbReference type="Proteomes" id="UP000286681">
    <property type="component" value="Unassembled WGS sequence"/>
</dbReference>
<dbReference type="CDD" id="cd01949">
    <property type="entry name" value="GGDEF"/>
    <property type="match status" value="1"/>
</dbReference>
<dbReference type="PROSITE" id="PS50887">
    <property type="entry name" value="GGDEF"/>
    <property type="match status" value="1"/>
</dbReference>
<keyword evidence="3" id="KW-0812">Transmembrane</keyword>
<evidence type="ECO:0000256" key="2">
    <source>
        <dbReference type="ARBA" id="ARBA00034247"/>
    </source>
</evidence>
<feature type="transmembrane region" description="Helical" evidence="3">
    <location>
        <begin position="256"/>
        <end position="274"/>
    </location>
</feature>